<proteinExistence type="predicted"/>
<comment type="caution">
    <text evidence="2">The sequence shown here is derived from an EMBL/GenBank/DDBJ whole genome shotgun (WGS) entry which is preliminary data.</text>
</comment>
<keyword evidence="3" id="KW-1185">Reference proteome</keyword>
<accession>A0A1U7HZK9</accession>
<evidence type="ECO:0000313" key="3">
    <source>
        <dbReference type="Proteomes" id="UP000185984"/>
    </source>
</evidence>
<dbReference type="OrthoDB" id="5514786at2"/>
<gene>
    <name evidence="2" type="ORF">NIES1031_00235</name>
</gene>
<dbReference type="Pfam" id="PF20472">
    <property type="entry name" value="PDDEXK_11"/>
    <property type="match status" value="1"/>
</dbReference>
<dbReference type="EMBL" id="MRCC01000001">
    <property type="protein sequence ID" value="OKH29074.1"/>
    <property type="molecule type" value="Genomic_DNA"/>
</dbReference>
<dbReference type="AlphaFoldDB" id="A0A1U7HZK9"/>
<feature type="domain" description="PD-(D/E)XK nuclease" evidence="1">
    <location>
        <begin position="7"/>
        <end position="159"/>
    </location>
</feature>
<protein>
    <recommendedName>
        <fullName evidence="1">PD-(D/E)XK nuclease domain-containing protein</fullName>
    </recommendedName>
</protein>
<dbReference type="STRING" id="247279.NIES1031_00235"/>
<sequence>MSQGAKAAIFGNVLEKTVEGTLLGHEYILVGDNSPKKQRLRILSSYIASSKRYTRQVYIGQGIYGTDIYTDFFIMGTPKIPSGLIIECKWQQTNGSVDEKLPYVNLNIQTCYPAPTIVLIDGGGMKPGAIAWLKAQVGINQNLLAVHTLSSFVAWANKNIC</sequence>
<evidence type="ECO:0000313" key="2">
    <source>
        <dbReference type="EMBL" id="OKH29074.1"/>
    </source>
</evidence>
<organism evidence="2 3">
    <name type="scientific">Chroogloeocystis siderophila 5.2 s.c.1</name>
    <dbReference type="NCBI Taxonomy" id="247279"/>
    <lineage>
        <taxon>Bacteria</taxon>
        <taxon>Bacillati</taxon>
        <taxon>Cyanobacteriota</taxon>
        <taxon>Cyanophyceae</taxon>
        <taxon>Oscillatoriophycideae</taxon>
        <taxon>Chroococcales</taxon>
        <taxon>Chroococcaceae</taxon>
        <taxon>Chroogloeocystis</taxon>
    </lineage>
</organism>
<reference evidence="2 3" key="1">
    <citation type="submission" date="2016-11" db="EMBL/GenBank/DDBJ databases">
        <title>Draft Genome Sequences of Nine Cyanobacterial Strains from Diverse Habitats.</title>
        <authorList>
            <person name="Zhu T."/>
            <person name="Hou S."/>
            <person name="Lu X."/>
            <person name="Hess W.R."/>
        </authorList>
    </citation>
    <scope>NUCLEOTIDE SEQUENCE [LARGE SCALE GENOMIC DNA]</scope>
    <source>
        <strain evidence="2 3">5.2 s.c.1</strain>
    </source>
</reference>
<dbReference type="InterPro" id="IPR046821">
    <property type="entry name" value="PDDEXK_11"/>
</dbReference>
<dbReference type="RefSeq" id="WP_073547572.1">
    <property type="nucleotide sequence ID" value="NZ_CAWMVK010000001.1"/>
</dbReference>
<name>A0A1U7HZK9_9CHRO</name>
<dbReference type="Proteomes" id="UP000185984">
    <property type="component" value="Unassembled WGS sequence"/>
</dbReference>
<evidence type="ECO:0000259" key="1">
    <source>
        <dbReference type="Pfam" id="PF20472"/>
    </source>
</evidence>